<dbReference type="Gene3D" id="2.170.150.10">
    <property type="entry name" value="Metal Binding Protein, Guanine Nucleotide Exchange Factor, Chain A"/>
    <property type="match status" value="1"/>
</dbReference>
<gene>
    <name evidence="4" type="ORF">N7450_009333</name>
</gene>
<keyword evidence="5" id="KW-1185">Reference proteome</keyword>
<name>A0AAD6DET8_9EURO</name>
<dbReference type="InterPro" id="IPR011323">
    <property type="entry name" value="Mss4/transl-control_tumour"/>
</dbReference>
<evidence type="ECO:0000313" key="5">
    <source>
        <dbReference type="Proteomes" id="UP001216150"/>
    </source>
</evidence>
<evidence type="ECO:0000259" key="3">
    <source>
        <dbReference type="PROSITE" id="PS51797"/>
    </source>
</evidence>
<dbReference type="PANTHER" id="PTHR11991">
    <property type="entry name" value="TRANSLATIONALLY CONTROLLED TUMOR PROTEIN-RELATED"/>
    <property type="match status" value="1"/>
</dbReference>
<dbReference type="GO" id="GO:0005509">
    <property type="term" value="F:calcium ion binding"/>
    <property type="evidence" value="ECO:0007669"/>
    <property type="project" value="TreeGrafter"/>
</dbReference>
<dbReference type="InterPro" id="IPR018105">
    <property type="entry name" value="Translational_control_tumour_p"/>
</dbReference>
<dbReference type="Pfam" id="PF00838">
    <property type="entry name" value="TCTP"/>
    <property type="match status" value="1"/>
</dbReference>
<dbReference type="Proteomes" id="UP001216150">
    <property type="component" value="Unassembled WGS sequence"/>
</dbReference>
<protein>
    <recommendedName>
        <fullName evidence="1">Translationally-controlled tumor protein homolog</fullName>
    </recommendedName>
</protein>
<dbReference type="PANTHER" id="PTHR11991:SF0">
    <property type="entry name" value="TRANSLATIONALLY-CONTROLLED TUMOR PROTEIN"/>
    <property type="match status" value="1"/>
</dbReference>
<reference evidence="4 5" key="1">
    <citation type="journal article" date="2023" name="IMA Fungus">
        <title>Comparative genomic study of the Penicillium genus elucidates a diverse pangenome and 15 lateral gene transfer events.</title>
        <authorList>
            <person name="Petersen C."/>
            <person name="Sorensen T."/>
            <person name="Nielsen M.R."/>
            <person name="Sondergaard T.E."/>
            <person name="Sorensen J.L."/>
            <person name="Fitzpatrick D.A."/>
            <person name="Frisvad J.C."/>
            <person name="Nielsen K.L."/>
        </authorList>
    </citation>
    <scope>NUCLEOTIDE SEQUENCE [LARGE SCALE GENOMIC DNA]</scope>
    <source>
        <strain evidence="4 5">IBT 29057</strain>
    </source>
</reference>
<dbReference type="GO" id="GO:0005737">
    <property type="term" value="C:cytoplasm"/>
    <property type="evidence" value="ECO:0007669"/>
    <property type="project" value="TreeGrafter"/>
</dbReference>
<proteinExistence type="inferred from homology"/>
<dbReference type="EMBL" id="JAQJAC010000008">
    <property type="protein sequence ID" value="KAJ5575434.1"/>
    <property type="molecule type" value="Genomic_DNA"/>
</dbReference>
<dbReference type="SUPFAM" id="SSF51316">
    <property type="entry name" value="Mss4-like"/>
    <property type="match status" value="1"/>
</dbReference>
<evidence type="ECO:0000313" key="4">
    <source>
        <dbReference type="EMBL" id="KAJ5575434.1"/>
    </source>
</evidence>
<dbReference type="PROSITE" id="PS51797">
    <property type="entry name" value="TCTP_3"/>
    <property type="match status" value="1"/>
</dbReference>
<organism evidence="4 5">
    <name type="scientific">Penicillium hetheringtonii</name>
    <dbReference type="NCBI Taxonomy" id="911720"/>
    <lineage>
        <taxon>Eukaryota</taxon>
        <taxon>Fungi</taxon>
        <taxon>Dikarya</taxon>
        <taxon>Ascomycota</taxon>
        <taxon>Pezizomycotina</taxon>
        <taxon>Eurotiomycetes</taxon>
        <taxon>Eurotiomycetidae</taxon>
        <taxon>Eurotiales</taxon>
        <taxon>Aspergillaceae</taxon>
        <taxon>Penicillium</taxon>
    </lineage>
</organism>
<comment type="caution">
    <text evidence="4">The sequence shown here is derived from an EMBL/GenBank/DDBJ whole genome shotgun (WGS) entry which is preliminary data.</text>
</comment>
<sequence>MKIYTDIVSGDILISDAFTLKEVNDIAYEVDCAAAEKYNSLDDGVTQRNIVADSFGLQETFMDKQTWLSHIKDYTKKLLSFLEKNNPDRVKPFRERFPSHTKQLLADIEKSKFYTGRSNLGDGMICVLRYREDGKTPYFTFWKDGLKTNEA</sequence>
<evidence type="ECO:0000256" key="2">
    <source>
        <dbReference type="PROSITE-ProRule" id="PRU01133"/>
    </source>
</evidence>
<dbReference type="AlphaFoldDB" id="A0AAD6DET8"/>
<feature type="domain" description="TCTP" evidence="3">
    <location>
        <begin position="1"/>
        <end position="151"/>
    </location>
</feature>
<accession>A0AAD6DET8</accession>
<dbReference type="InterPro" id="IPR011057">
    <property type="entry name" value="Mss4-like_sf"/>
</dbReference>
<dbReference type="InterPro" id="IPR034737">
    <property type="entry name" value="TCTP"/>
</dbReference>
<evidence type="ECO:0000256" key="1">
    <source>
        <dbReference type="ARBA" id="ARBA00014759"/>
    </source>
</evidence>
<comment type="similarity">
    <text evidence="2">Belongs to the TCTP family.</text>
</comment>